<evidence type="ECO:0000256" key="1">
    <source>
        <dbReference type="SAM" id="MobiDB-lite"/>
    </source>
</evidence>
<evidence type="ECO:0000313" key="3">
    <source>
        <dbReference type="EMBL" id="CAL4807248.1"/>
    </source>
</evidence>
<sequence>MAMERGNADRMEVDTGAAIPEEPDHTDNDNESEWVDIPEGDAAPQTPVAMSDDEWVDIPEWDAAPQTPPQLTGVWLDGVAVPHTPPELLLAPPEQLALLAPWTPPGPPPQTPPEAYLQRRGREFRWRWGCA</sequence>
<dbReference type="AlphaFoldDB" id="A0A9P1GRL3"/>
<protein>
    <submittedName>
        <fullName evidence="2">Uncharacterized protein</fullName>
    </submittedName>
</protein>
<reference evidence="2" key="1">
    <citation type="submission" date="2022-10" db="EMBL/GenBank/DDBJ databases">
        <authorList>
            <person name="Chen Y."/>
            <person name="Dougan E. K."/>
            <person name="Chan C."/>
            <person name="Rhodes N."/>
            <person name="Thang M."/>
        </authorList>
    </citation>
    <scope>NUCLEOTIDE SEQUENCE</scope>
</reference>
<gene>
    <name evidence="2" type="ORF">C1SCF055_LOCUS44392</name>
</gene>
<dbReference type="EMBL" id="CAMXCT010006780">
    <property type="protein sequence ID" value="CAI4019936.1"/>
    <property type="molecule type" value="Genomic_DNA"/>
</dbReference>
<feature type="compositionally biased region" description="Basic and acidic residues" evidence="1">
    <location>
        <begin position="1"/>
        <end position="13"/>
    </location>
</feature>
<proteinExistence type="predicted"/>
<name>A0A9P1GRL3_9DINO</name>
<keyword evidence="4" id="KW-1185">Reference proteome</keyword>
<dbReference type="Proteomes" id="UP001152797">
    <property type="component" value="Unassembled WGS sequence"/>
</dbReference>
<dbReference type="EMBL" id="CAMXCT020006780">
    <property type="protein sequence ID" value="CAL1173311.1"/>
    <property type="molecule type" value="Genomic_DNA"/>
</dbReference>
<comment type="caution">
    <text evidence="2">The sequence shown here is derived from an EMBL/GenBank/DDBJ whole genome shotgun (WGS) entry which is preliminary data.</text>
</comment>
<accession>A0A9P1GRL3</accession>
<feature type="region of interest" description="Disordered" evidence="1">
    <location>
        <begin position="1"/>
        <end position="47"/>
    </location>
</feature>
<dbReference type="EMBL" id="CAMXCT030006780">
    <property type="protein sequence ID" value="CAL4807248.1"/>
    <property type="molecule type" value="Genomic_DNA"/>
</dbReference>
<evidence type="ECO:0000313" key="2">
    <source>
        <dbReference type="EMBL" id="CAI4019936.1"/>
    </source>
</evidence>
<reference evidence="3 4" key="2">
    <citation type="submission" date="2024-05" db="EMBL/GenBank/DDBJ databases">
        <authorList>
            <person name="Chen Y."/>
            <person name="Shah S."/>
            <person name="Dougan E. K."/>
            <person name="Thang M."/>
            <person name="Chan C."/>
        </authorList>
    </citation>
    <scope>NUCLEOTIDE SEQUENCE [LARGE SCALE GENOMIC DNA]</scope>
</reference>
<organism evidence="2">
    <name type="scientific">Cladocopium goreaui</name>
    <dbReference type="NCBI Taxonomy" id="2562237"/>
    <lineage>
        <taxon>Eukaryota</taxon>
        <taxon>Sar</taxon>
        <taxon>Alveolata</taxon>
        <taxon>Dinophyceae</taxon>
        <taxon>Suessiales</taxon>
        <taxon>Symbiodiniaceae</taxon>
        <taxon>Cladocopium</taxon>
    </lineage>
</organism>
<feature type="compositionally biased region" description="Acidic residues" evidence="1">
    <location>
        <begin position="29"/>
        <end position="39"/>
    </location>
</feature>
<evidence type="ECO:0000313" key="4">
    <source>
        <dbReference type="Proteomes" id="UP001152797"/>
    </source>
</evidence>